<sequence length="94" mass="10885">MPWCCDPLLLLFFFKLLCYSLTFYAFPTKTSEFLHPKFSPYFGNKTAKRWRFRGVRLSLQGGLEASYHVKSSNKFKANCCDERGNGAFPTCTYS</sequence>
<evidence type="ECO:0000313" key="1">
    <source>
        <dbReference type="EMBL" id="KAJ6778309.1"/>
    </source>
</evidence>
<gene>
    <name evidence="1" type="ORF">OIU74_002157</name>
</gene>
<accession>A0A9Q0X3Z2</accession>
<keyword evidence="2" id="KW-1185">Reference proteome</keyword>
<reference evidence="1" key="2">
    <citation type="journal article" date="2023" name="Int. J. Mol. Sci.">
        <title>De Novo Assembly and Annotation of 11 Diverse Shrub Willow (Salix) Genomes Reveals Novel Gene Organization in Sex-Linked Regions.</title>
        <authorList>
            <person name="Hyden B."/>
            <person name="Feng K."/>
            <person name="Yates T.B."/>
            <person name="Jawdy S."/>
            <person name="Cereghino C."/>
            <person name="Smart L.B."/>
            <person name="Muchero W."/>
        </authorList>
    </citation>
    <scope>NUCLEOTIDE SEQUENCE</scope>
    <source>
        <tissue evidence="1">Shoot tip</tissue>
    </source>
</reference>
<dbReference type="Proteomes" id="UP001151752">
    <property type="component" value="Chromosome 16"/>
</dbReference>
<name>A0A9Q0X3Z2_9ROSI</name>
<dbReference type="EMBL" id="JAPFFM010000001">
    <property type="protein sequence ID" value="KAJ6778309.1"/>
    <property type="molecule type" value="Genomic_DNA"/>
</dbReference>
<reference evidence="1" key="1">
    <citation type="submission" date="2022-11" db="EMBL/GenBank/DDBJ databases">
        <authorList>
            <person name="Hyden B.L."/>
            <person name="Feng K."/>
            <person name="Yates T."/>
            <person name="Jawdy S."/>
            <person name="Smart L.B."/>
            <person name="Muchero W."/>
        </authorList>
    </citation>
    <scope>NUCLEOTIDE SEQUENCE</scope>
    <source>
        <tissue evidence="1">Shoot tip</tissue>
    </source>
</reference>
<protein>
    <submittedName>
        <fullName evidence="1">Uncharacterized protein</fullName>
    </submittedName>
</protein>
<dbReference type="AlphaFoldDB" id="A0A9Q0X3Z2"/>
<comment type="caution">
    <text evidence="1">The sequence shown here is derived from an EMBL/GenBank/DDBJ whole genome shotgun (WGS) entry which is preliminary data.</text>
</comment>
<proteinExistence type="predicted"/>
<evidence type="ECO:0000313" key="2">
    <source>
        <dbReference type="Proteomes" id="UP001151752"/>
    </source>
</evidence>
<organism evidence="1 2">
    <name type="scientific">Salix koriyanagi</name>
    <dbReference type="NCBI Taxonomy" id="2511006"/>
    <lineage>
        <taxon>Eukaryota</taxon>
        <taxon>Viridiplantae</taxon>
        <taxon>Streptophyta</taxon>
        <taxon>Embryophyta</taxon>
        <taxon>Tracheophyta</taxon>
        <taxon>Spermatophyta</taxon>
        <taxon>Magnoliopsida</taxon>
        <taxon>eudicotyledons</taxon>
        <taxon>Gunneridae</taxon>
        <taxon>Pentapetalae</taxon>
        <taxon>rosids</taxon>
        <taxon>fabids</taxon>
        <taxon>Malpighiales</taxon>
        <taxon>Salicaceae</taxon>
        <taxon>Saliceae</taxon>
        <taxon>Salix</taxon>
    </lineage>
</organism>